<name>A0AAV9CSJ3_ACOCL</name>
<dbReference type="InterPro" id="IPR011989">
    <property type="entry name" value="ARM-like"/>
</dbReference>
<comment type="caution">
    <text evidence="1">The sequence shown here is derived from an EMBL/GenBank/DDBJ whole genome shotgun (WGS) entry which is preliminary data.</text>
</comment>
<dbReference type="Gene3D" id="1.25.10.10">
    <property type="entry name" value="Leucine-rich Repeat Variant"/>
    <property type="match status" value="1"/>
</dbReference>
<dbReference type="AlphaFoldDB" id="A0AAV9CSJ3"/>
<proteinExistence type="predicted"/>
<protein>
    <submittedName>
        <fullName evidence="1">Uncharacterized protein</fullName>
    </submittedName>
</protein>
<gene>
    <name evidence="1" type="ORF">QJS10_CPB17g02414</name>
</gene>
<reference evidence="1" key="1">
    <citation type="journal article" date="2023" name="Nat. Commun.">
        <title>Diploid and tetraploid genomes of Acorus and the evolution of monocots.</title>
        <authorList>
            <person name="Ma L."/>
            <person name="Liu K.W."/>
            <person name="Li Z."/>
            <person name="Hsiao Y.Y."/>
            <person name="Qi Y."/>
            <person name="Fu T."/>
            <person name="Tang G.D."/>
            <person name="Zhang D."/>
            <person name="Sun W.H."/>
            <person name="Liu D.K."/>
            <person name="Li Y."/>
            <person name="Chen G.Z."/>
            <person name="Liu X.D."/>
            <person name="Liao X.Y."/>
            <person name="Jiang Y.T."/>
            <person name="Yu X."/>
            <person name="Hao Y."/>
            <person name="Huang J."/>
            <person name="Zhao X.W."/>
            <person name="Ke S."/>
            <person name="Chen Y.Y."/>
            <person name="Wu W.L."/>
            <person name="Hsu J.L."/>
            <person name="Lin Y.F."/>
            <person name="Huang M.D."/>
            <person name="Li C.Y."/>
            <person name="Huang L."/>
            <person name="Wang Z.W."/>
            <person name="Zhao X."/>
            <person name="Zhong W.Y."/>
            <person name="Peng D.H."/>
            <person name="Ahmad S."/>
            <person name="Lan S."/>
            <person name="Zhang J.S."/>
            <person name="Tsai W.C."/>
            <person name="Van de Peer Y."/>
            <person name="Liu Z.J."/>
        </authorList>
    </citation>
    <scope>NUCLEOTIDE SEQUENCE</scope>
    <source>
        <strain evidence="1">CP</strain>
    </source>
</reference>
<organism evidence="1 2">
    <name type="scientific">Acorus calamus</name>
    <name type="common">Sweet flag</name>
    <dbReference type="NCBI Taxonomy" id="4465"/>
    <lineage>
        <taxon>Eukaryota</taxon>
        <taxon>Viridiplantae</taxon>
        <taxon>Streptophyta</taxon>
        <taxon>Embryophyta</taxon>
        <taxon>Tracheophyta</taxon>
        <taxon>Spermatophyta</taxon>
        <taxon>Magnoliopsida</taxon>
        <taxon>Liliopsida</taxon>
        <taxon>Acoraceae</taxon>
        <taxon>Acorus</taxon>
    </lineage>
</organism>
<sequence>MEDSKETPNNNNNKGLVIRVLEALKQASKDLQNDLHNNTPTKSSAAAASAECDTPSVNALLELETESDDLFFDDPKLSPLSRHLSRLKSLIEDLRLHRHDLLLRRRRQISRVAGSIESEIQAWIDRESLGGLVQALRNHDDDDPSAAIDLLSALQRRLSRGGFDRDLQDLVLDAGVLPAVDSVVRDARAPVRVREACAEAVAALVRFNKDVFLVPPMGPTARALVSMASARALAALTSLIVSVKSPFVDEIRSNGDVETIVGLLGPGEDVEIRAGALECAMEMGYYGRKEAVEAMMGAGVVERLVGMERKGGGDGGFGGCVGRFAVQLEVGEGLRGRERRAFKVEILRAVREAVSTDDEDDQALCATIIAEVLWGSTPY</sequence>
<dbReference type="SUPFAM" id="SSF48371">
    <property type="entry name" value="ARM repeat"/>
    <property type="match status" value="1"/>
</dbReference>
<dbReference type="Proteomes" id="UP001180020">
    <property type="component" value="Unassembled WGS sequence"/>
</dbReference>
<dbReference type="PANTHER" id="PTHR35834">
    <property type="entry name" value="ARMADILLO-TYPE FOLD PROTEIN-RELATED"/>
    <property type="match status" value="1"/>
</dbReference>
<evidence type="ECO:0000313" key="1">
    <source>
        <dbReference type="EMBL" id="KAK1291497.1"/>
    </source>
</evidence>
<dbReference type="EMBL" id="JAUJYO010000017">
    <property type="protein sequence ID" value="KAK1291497.1"/>
    <property type="molecule type" value="Genomic_DNA"/>
</dbReference>
<keyword evidence="2" id="KW-1185">Reference proteome</keyword>
<dbReference type="PANTHER" id="PTHR35834:SF2">
    <property type="entry name" value="ATAXIN-10 DOMAIN-CONTAINING PROTEIN"/>
    <property type="match status" value="1"/>
</dbReference>
<reference evidence="1" key="2">
    <citation type="submission" date="2023-06" db="EMBL/GenBank/DDBJ databases">
        <authorList>
            <person name="Ma L."/>
            <person name="Liu K.-W."/>
            <person name="Li Z."/>
            <person name="Hsiao Y.-Y."/>
            <person name="Qi Y."/>
            <person name="Fu T."/>
            <person name="Tang G."/>
            <person name="Zhang D."/>
            <person name="Sun W.-H."/>
            <person name="Liu D.-K."/>
            <person name="Li Y."/>
            <person name="Chen G.-Z."/>
            <person name="Liu X.-D."/>
            <person name="Liao X.-Y."/>
            <person name="Jiang Y.-T."/>
            <person name="Yu X."/>
            <person name="Hao Y."/>
            <person name="Huang J."/>
            <person name="Zhao X.-W."/>
            <person name="Ke S."/>
            <person name="Chen Y.-Y."/>
            <person name="Wu W.-L."/>
            <person name="Hsu J.-L."/>
            <person name="Lin Y.-F."/>
            <person name="Huang M.-D."/>
            <person name="Li C.-Y."/>
            <person name="Huang L."/>
            <person name="Wang Z.-W."/>
            <person name="Zhao X."/>
            <person name="Zhong W.-Y."/>
            <person name="Peng D.-H."/>
            <person name="Ahmad S."/>
            <person name="Lan S."/>
            <person name="Zhang J.-S."/>
            <person name="Tsai W.-C."/>
            <person name="Van De Peer Y."/>
            <person name="Liu Z.-J."/>
        </authorList>
    </citation>
    <scope>NUCLEOTIDE SEQUENCE</scope>
    <source>
        <strain evidence="1">CP</strain>
        <tissue evidence="1">Leaves</tissue>
    </source>
</reference>
<accession>A0AAV9CSJ3</accession>
<evidence type="ECO:0000313" key="2">
    <source>
        <dbReference type="Proteomes" id="UP001180020"/>
    </source>
</evidence>
<dbReference type="InterPro" id="IPR016024">
    <property type="entry name" value="ARM-type_fold"/>
</dbReference>